<gene>
    <name evidence="2" type="ORF">H8710_04220</name>
</gene>
<keyword evidence="1" id="KW-1133">Transmembrane helix</keyword>
<sequence>MTRPRSMFLLAGMLVFAVYFIIDRFVAPVSNREALLWMALAALLIVIGEIKERKARKGGKKD</sequence>
<organism evidence="2 3">
    <name type="scientific">Fumia xinanensis</name>
    <dbReference type="NCBI Taxonomy" id="2763659"/>
    <lineage>
        <taxon>Bacteria</taxon>
        <taxon>Bacillati</taxon>
        <taxon>Bacillota</taxon>
        <taxon>Clostridia</taxon>
        <taxon>Eubacteriales</taxon>
        <taxon>Oscillospiraceae</taxon>
        <taxon>Fumia</taxon>
    </lineage>
</organism>
<proteinExistence type="predicted"/>
<reference evidence="2" key="1">
    <citation type="submission" date="2020-08" db="EMBL/GenBank/DDBJ databases">
        <title>Genome public.</title>
        <authorList>
            <person name="Liu C."/>
            <person name="Sun Q."/>
        </authorList>
    </citation>
    <scope>NUCLEOTIDE SEQUENCE</scope>
    <source>
        <strain evidence="2">NSJ-33</strain>
    </source>
</reference>
<accession>A0A926E1I5</accession>
<evidence type="ECO:0000313" key="3">
    <source>
        <dbReference type="Proteomes" id="UP000610760"/>
    </source>
</evidence>
<dbReference type="RefSeq" id="WP_249294175.1">
    <property type="nucleotide sequence ID" value="NZ_JACRSV010000001.1"/>
</dbReference>
<evidence type="ECO:0000256" key="1">
    <source>
        <dbReference type="SAM" id="Phobius"/>
    </source>
</evidence>
<keyword evidence="3" id="KW-1185">Reference proteome</keyword>
<protein>
    <submittedName>
        <fullName evidence="2">Uncharacterized protein</fullName>
    </submittedName>
</protein>
<name>A0A926E1I5_9FIRM</name>
<feature type="transmembrane region" description="Helical" evidence="1">
    <location>
        <begin position="7"/>
        <end position="22"/>
    </location>
</feature>
<evidence type="ECO:0000313" key="2">
    <source>
        <dbReference type="EMBL" id="MBC8559272.1"/>
    </source>
</evidence>
<dbReference type="Proteomes" id="UP000610760">
    <property type="component" value="Unassembled WGS sequence"/>
</dbReference>
<keyword evidence="1" id="KW-0812">Transmembrane</keyword>
<dbReference type="AlphaFoldDB" id="A0A926E1I5"/>
<feature type="transmembrane region" description="Helical" evidence="1">
    <location>
        <begin position="34"/>
        <end position="50"/>
    </location>
</feature>
<dbReference type="EMBL" id="JACRSV010000001">
    <property type="protein sequence ID" value="MBC8559272.1"/>
    <property type="molecule type" value="Genomic_DNA"/>
</dbReference>
<comment type="caution">
    <text evidence="2">The sequence shown here is derived from an EMBL/GenBank/DDBJ whole genome shotgun (WGS) entry which is preliminary data.</text>
</comment>
<keyword evidence="1" id="KW-0472">Membrane</keyword>